<keyword evidence="3" id="KW-0804">Transcription</keyword>
<evidence type="ECO:0000259" key="5">
    <source>
        <dbReference type="PROSITE" id="PS01124"/>
    </source>
</evidence>
<gene>
    <name evidence="6" type="ORF">CUJ89_21685</name>
</gene>
<dbReference type="InterPro" id="IPR009057">
    <property type="entry name" value="Homeodomain-like_sf"/>
</dbReference>
<dbReference type="GO" id="GO:0000976">
    <property type="term" value="F:transcription cis-regulatory region binding"/>
    <property type="evidence" value="ECO:0007669"/>
    <property type="project" value="TreeGrafter"/>
</dbReference>
<dbReference type="InterPro" id="IPR032687">
    <property type="entry name" value="AraC-type_N"/>
</dbReference>
<dbReference type="OrthoDB" id="6506763at2"/>
<dbReference type="RefSeq" id="WP_114179495.1">
    <property type="nucleotide sequence ID" value="NZ_CP024903.1"/>
</dbReference>
<keyword evidence="2" id="KW-0238">DNA-binding</keyword>
<evidence type="ECO:0000256" key="1">
    <source>
        <dbReference type="ARBA" id="ARBA00023015"/>
    </source>
</evidence>
<evidence type="ECO:0000256" key="4">
    <source>
        <dbReference type="SAM" id="MobiDB-lite"/>
    </source>
</evidence>
<feature type="domain" description="HTH araC/xylS-type" evidence="5">
    <location>
        <begin position="232"/>
        <end position="330"/>
    </location>
</feature>
<dbReference type="PROSITE" id="PS00041">
    <property type="entry name" value="HTH_ARAC_FAMILY_1"/>
    <property type="match status" value="1"/>
</dbReference>
<dbReference type="InterPro" id="IPR018060">
    <property type="entry name" value="HTH_AraC"/>
</dbReference>
<name>A0A2Z5N0J1_BURPY</name>
<organism evidence="6 7">
    <name type="scientific">Burkholderia pyrrocinia</name>
    <name type="common">Pseudomonas pyrrocinia</name>
    <dbReference type="NCBI Taxonomy" id="60550"/>
    <lineage>
        <taxon>Bacteria</taxon>
        <taxon>Pseudomonadati</taxon>
        <taxon>Pseudomonadota</taxon>
        <taxon>Betaproteobacteria</taxon>
        <taxon>Burkholderiales</taxon>
        <taxon>Burkholderiaceae</taxon>
        <taxon>Burkholderia</taxon>
        <taxon>Burkholderia cepacia complex</taxon>
    </lineage>
</organism>
<dbReference type="EMBL" id="CP024903">
    <property type="protein sequence ID" value="AXF23081.1"/>
    <property type="molecule type" value="Genomic_DNA"/>
</dbReference>
<proteinExistence type="predicted"/>
<evidence type="ECO:0000256" key="3">
    <source>
        <dbReference type="ARBA" id="ARBA00023163"/>
    </source>
</evidence>
<dbReference type="InterPro" id="IPR018062">
    <property type="entry name" value="HTH_AraC-typ_CS"/>
</dbReference>
<dbReference type="Pfam" id="PF12625">
    <property type="entry name" value="Arabinose_bd"/>
    <property type="match status" value="1"/>
</dbReference>
<feature type="region of interest" description="Disordered" evidence="4">
    <location>
        <begin position="324"/>
        <end position="368"/>
    </location>
</feature>
<dbReference type="Proteomes" id="UP000253104">
    <property type="component" value="Chromosome mHSR5_B"/>
</dbReference>
<feature type="compositionally biased region" description="Low complexity" evidence="4">
    <location>
        <begin position="334"/>
        <end position="350"/>
    </location>
</feature>
<evidence type="ECO:0000313" key="6">
    <source>
        <dbReference type="EMBL" id="AXF23081.1"/>
    </source>
</evidence>
<protein>
    <submittedName>
        <fullName evidence="6">AraC family transcriptional regulator</fullName>
    </submittedName>
</protein>
<accession>A0A2Z5N0J1</accession>
<dbReference type="GO" id="GO:0005829">
    <property type="term" value="C:cytosol"/>
    <property type="evidence" value="ECO:0007669"/>
    <property type="project" value="TreeGrafter"/>
</dbReference>
<dbReference type="PANTHER" id="PTHR47894:SF4">
    <property type="entry name" value="HTH-TYPE TRANSCRIPTIONAL REGULATOR GADX"/>
    <property type="match status" value="1"/>
</dbReference>
<dbReference type="Pfam" id="PF12833">
    <property type="entry name" value="HTH_18"/>
    <property type="match status" value="1"/>
</dbReference>
<reference evidence="6 7" key="1">
    <citation type="journal article" date="2018" name="ISME J.">
        <title>Involvement of Burkholderiaceae and sulfurous volatiles in disease-suppressive soils.</title>
        <authorList>
            <person name="Carrion V.J."/>
            <person name="Cordovez V."/>
            <person name="Tyc O."/>
            <person name="Etalo D.W."/>
            <person name="de Bruijn I."/>
            <person name="de Jager V.C."/>
            <person name="Medema M.H."/>
            <person name="Eberl L."/>
            <person name="Raaijmakers J.M."/>
        </authorList>
    </citation>
    <scope>NUCLEOTIDE SEQUENCE [LARGE SCALE GENOMIC DNA]</scope>
    <source>
        <strain evidence="7">mHSR5</strain>
    </source>
</reference>
<dbReference type="PROSITE" id="PS01124">
    <property type="entry name" value="HTH_ARAC_FAMILY_2"/>
    <property type="match status" value="1"/>
</dbReference>
<dbReference type="AlphaFoldDB" id="A0A2Z5N0J1"/>
<evidence type="ECO:0000256" key="2">
    <source>
        <dbReference type="ARBA" id="ARBA00023125"/>
    </source>
</evidence>
<dbReference type="PANTHER" id="PTHR47894">
    <property type="entry name" value="HTH-TYPE TRANSCRIPTIONAL REGULATOR GADX"/>
    <property type="match status" value="1"/>
</dbReference>
<dbReference type="SMART" id="SM00342">
    <property type="entry name" value="HTH_ARAC"/>
    <property type="match status" value="1"/>
</dbReference>
<dbReference type="GO" id="GO:0003700">
    <property type="term" value="F:DNA-binding transcription factor activity"/>
    <property type="evidence" value="ECO:0007669"/>
    <property type="project" value="InterPro"/>
</dbReference>
<dbReference type="SUPFAM" id="SSF46689">
    <property type="entry name" value="Homeodomain-like"/>
    <property type="match status" value="1"/>
</dbReference>
<dbReference type="Gene3D" id="1.10.10.60">
    <property type="entry name" value="Homeodomain-like"/>
    <property type="match status" value="1"/>
</dbReference>
<keyword evidence="1" id="KW-0805">Transcription regulation</keyword>
<evidence type="ECO:0000313" key="7">
    <source>
        <dbReference type="Proteomes" id="UP000253104"/>
    </source>
</evidence>
<sequence length="368" mass="40520">MPPLVRAASLTKFSEIARSAGVDPVRTLREAGLDPACVTTPDLRLPESSVARVFEVSARTAGCRSPGVRVGEAWRLSDFGPISLLLQHQPTLRQLLAQIENYRHLLSDSVVIHLEETADIAVVHVGLVTGRPEPGPEMVELTVGVVFSLVRSALNPQYMPRSVHFAHAAPASLEVHRRFFGRHVEFDSEFDGIVLARQDLDRANPLADAHLARYAKELLDLQPRYNPESLADNVRRTIHVLLPHGQGAIEPVSFRLGLTPRTLQRQLEQTGQRFSVLLNEIRASHAKRYLAQPRHSMSDIGELLGFSESSAFSRWFGAEFGKPPSQWRNEHLDPPAASPRSARASKAAASTTGDVEPVGLAWEPAQPV</sequence>